<dbReference type="Proteomes" id="UP000476511">
    <property type="component" value="Unassembled WGS sequence"/>
</dbReference>
<dbReference type="Pfam" id="PF25355">
    <property type="entry name" value="DUF7882"/>
    <property type="match status" value="1"/>
</dbReference>
<organism evidence="2 3">
    <name type="scientific">Agromyces kandeliae</name>
    <dbReference type="NCBI Taxonomy" id="2666141"/>
    <lineage>
        <taxon>Bacteria</taxon>
        <taxon>Bacillati</taxon>
        <taxon>Actinomycetota</taxon>
        <taxon>Actinomycetes</taxon>
        <taxon>Micrococcales</taxon>
        <taxon>Microbacteriaceae</taxon>
        <taxon>Agromyces</taxon>
    </lineage>
</organism>
<protein>
    <recommendedName>
        <fullName evidence="1">DUF7882 domain-containing protein</fullName>
    </recommendedName>
</protein>
<evidence type="ECO:0000313" key="2">
    <source>
        <dbReference type="EMBL" id="MRX45448.1"/>
    </source>
</evidence>
<accession>A0A6L5R7H1</accession>
<feature type="domain" description="DUF7882" evidence="1">
    <location>
        <begin position="1"/>
        <end position="93"/>
    </location>
</feature>
<dbReference type="InterPro" id="IPR057204">
    <property type="entry name" value="DUF7882"/>
</dbReference>
<name>A0A6L5R7H1_9MICO</name>
<dbReference type="AlphaFoldDB" id="A0A6L5R7H1"/>
<gene>
    <name evidence="2" type="ORF">GJR97_17195</name>
</gene>
<sequence length="115" mass="12346">MGTLHVGRITRIDLPDIVLAHVHAVVIAKLRIHEPVLVGWTSPEGRRDEVLVHPTMPVVVNYDADDRIGLVRDWLERLMRSANGVGGLQLTPEAIQELAAIGGARPDAGAPAPAS</sequence>
<reference evidence="2 3" key="1">
    <citation type="submission" date="2019-11" db="EMBL/GenBank/DDBJ databases">
        <title>Agromyces kandeliae sp. nov., isolated from mangrove soil.</title>
        <authorList>
            <person name="Wang R."/>
        </authorList>
    </citation>
    <scope>NUCLEOTIDE SEQUENCE [LARGE SCALE GENOMIC DNA]</scope>
    <source>
        <strain evidence="2 3">Q22</strain>
    </source>
</reference>
<dbReference type="RefSeq" id="WP_154347967.1">
    <property type="nucleotide sequence ID" value="NZ_WKJD01000021.1"/>
</dbReference>
<keyword evidence="3" id="KW-1185">Reference proteome</keyword>
<evidence type="ECO:0000313" key="3">
    <source>
        <dbReference type="Proteomes" id="UP000476511"/>
    </source>
</evidence>
<comment type="caution">
    <text evidence="2">The sequence shown here is derived from an EMBL/GenBank/DDBJ whole genome shotgun (WGS) entry which is preliminary data.</text>
</comment>
<evidence type="ECO:0000259" key="1">
    <source>
        <dbReference type="Pfam" id="PF25355"/>
    </source>
</evidence>
<proteinExistence type="predicted"/>
<dbReference type="EMBL" id="WKJD01000021">
    <property type="protein sequence ID" value="MRX45448.1"/>
    <property type="molecule type" value="Genomic_DNA"/>
</dbReference>